<gene>
    <name evidence="4" type="ORF">FOF46_20480</name>
</gene>
<dbReference type="InterPro" id="IPR001034">
    <property type="entry name" value="DeoR_HTH"/>
</dbReference>
<dbReference type="Pfam" id="PF13280">
    <property type="entry name" value="WYL"/>
    <property type="match status" value="1"/>
</dbReference>
<dbReference type="OrthoDB" id="9815009at2"/>
<dbReference type="Gene3D" id="1.10.10.10">
    <property type="entry name" value="Winged helix-like DNA-binding domain superfamily/Winged helix DNA-binding domain"/>
    <property type="match status" value="1"/>
</dbReference>
<dbReference type="InterPro" id="IPR026881">
    <property type="entry name" value="WYL_dom"/>
</dbReference>
<dbReference type="PROSITE" id="PS52050">
    <property type="entry name" value="WYL"/>
    <property type="match status" value="1"/>
</dbReference>
<dbReference type="AlphaFoldDB" id="A0A554VFR7"/>
<dbReference type="GO" id="GO:0003700">
    <property type="term" value="F:DNA-binding transcription factor activity"/>
    <property type="evidence" value="ECO:0007669"/>
    <property type="project" value="InterPro"/>
</dbReference>
<dbReference type="PANTHER" id="PTHR34580:SF1">
    <property type="entry name" value="PROTEIN PAFC"/>
    <property type="match status" value="1"/>
</dbReference>
<evidence type="ECO:0000256" key="2">
    <source>
        <dbReference type="ARBA" id="ARBA00023163"/>
    </source>
</evidence>
<dbReference type="PROSITE" id="PS51000">
    <property type="entry name" value="HTH_DEOR_2"/>
    <property type="match status" value="1"/>
</dbReference>
<name>A0A554VFR7_9FLAO</name>
<sequence>MKRLHRLTAILVKLQSKKIVQAAELADKFEVSLRTIYRDMQALTDAGVPVGAEAGTGYYLVDGYSLPPVMFTEKEANALLTASKIISTNNDQSLIDEYQEAVEKVIAVLKTTQKKKLEILEQRVFTYNRTKINPSTSLSVIQQAITDFRVLEIQYTKASKEFSKRLVEPLGVYFTNNTWIMIAHCRLRKDYREFRTDRIINLIETQELFPPKHFTLEEYYKLRYEDWITSEHSDYEHSLPKENQ</sequence>
<dbReference type="RefSeq" id="WP_109438620.1">
    <property type="nucleotide sequence ID" value="NZ_CANLFO010000004.1"/>
</dbReference>
<dbReference type="EMBL" id="VLNR01000049">
    <property type="protein sequence ID" value="TSE06127.1"/>
    <property type="molecule type" value="Genomic_DNA"/>
</dbReference>
<keyword evidence="5" id="KW-1185">Reference proteome</keyword>
<dbReference type="InterPro" id="IPR051534">
    <property type="entry name" value="CBASS_pafABC_assoc_protein"/>
</dbReference>
<dbReference type="Pfam" id="PF08279">
    <property type="entry name" value="HTH_11"/>
    <property type="match status" value="1"/>
</dbReference>
<dbReference type="InterPro" id="IPR036388">
    <property type="entry name" value="WH-like_DNA-bd_sf"/>
</dbReference>
<dbReference type="InterPro" id="IPR036390">
    <property type="entry name" value="WH_DNA-bd_sf"/>
</dbReference>
<keyword evidence="1" id="KW-0805">Transcription regulation</keyword>
<proteinExistence type="predicted"/>
<evidence type="ECO:0000256" key="1">
    <source>
        <dbReference type="ARBA" id="ARBA00023015"/>
    </source>
</evidence>
<reference evidence="4 5" key="1">
    <citation type="submission" date="2019-07" db="EMBL/GenBank/DDBJ databases">
        <title>The draft genome sequence of Aquimarina algiphila M91.</title>
        <authorList>
            <person name="Meng X."/>
        </authorList>
    </citation>
    <scope>NUCLEOTIDE SEQUENCE [LARGE SCALE GENOMIC DNA]</scope>
    <source>
        <strain evidence="4 5">M91</strain>
    </source>
</reference>
<dbReference type="SUPFAM" id="SSF46785">
    <property type="entry name" value="Winged helix' DNA-binding domain"/>
    <property type="match status" value="1"/>
</dbReference>
<feature type="domain" description="HTH deoR-type" evidence="3">
    <location>
        <begin position="3"/>
        <end position="58"/>
    </location>
</feature>
<dbReference type="InterPro" id="IPR013196">
    <property type="entry name" value="HTH_11"/>
</dbReference>
<evidence type="ECO:0000259" key="3">
    <source>
        <dbReference type="PROSITE" id="PS51000"/>
    </source>
</evidence>
<protein>
    <submittedName>
        <fullName evidence="4">YafY family transcriptional regulator</fullName>
    </submittedName>
</protein>
<evidence type="ECO:0000313" key="5">
    <source>
        <dbReference type="Proteomes" id="UP000318833"/>
    </source>
</evidence>
<organism evidence="4 5">
    <name type="scientific">Aquimarina algiphila</name>
    <dbReference type="NCBI Taxonomy" id="2047982"/>
    <lineage>
        <taxon>Bacteria</taxon>
        <taxon>Pseudomonadati</taxon>
        <taxon>Bacteroidota</taxon>
        <taxon>Flavobacteriia</taxon>
        <taxon>Flavobacteriales</taxon>
        <taxon>Flavobacteriaceae</taxon>
        <taxon>Aquimarina</taxon>
    </lineage>
</organism>
<keyword evidence="2" id="KW-0804">Transcription</keyword>
<accession>A0A554VFR7</accession>
<evidence type="ECO:0000313" key="4">
    <source>
        <dbReference type="EMBL" id="TSE06127.1"/>
    </source>
</evidence>
<dbReference type="Proteomes" id="UP000318833">
    <property type="component" value="Unassembled WGS sequence"/>
</dbReference>
<comment type="caution">
    <text evidence="4">The sequence shown here is derived from an EMBL/GenBank/DDBJ whole genome shotgun (WGS) entry which is preliminary data.</text>
</comment>
<dbReference type="PANTHER" id="PTHR34580">
    <property type="match status" value="1"/>
</dbReference>